<evidence type="ECO:0000256" key="6">
    <source>
        <dbReference type="PROSITE-ProRule" id="PRU00239"/>
    </source>
</evidence>
<evidence type="ECO:0000256" key="1">
    <source>
        <dbReference type="ARBA" id="ARBA00007623"/>
    </source>
</evidence>
<keyword evidence="4 6" id="KW-0788">Thiol protease</keyword>
<dbReference type="OrthoDB" id="445853at2759"/>
<dbReference type="EMBL" id="CAJNDS010000306">
    <property type="protein sequence ID" value="CAE7041840.1"/>
    <property type="molecule type" value="Genomic_DNA"/>
</dbReference>
<dbReference type="InterPro" id="IPR022684">
    <property type="entry name" value="Calpain_cysteine_protease"/>
</dbReference>
<dbReference type="SUPFAM" id="SSF54001">
    <property type="entry name" value="Cysteine proteinases"/>
    <property type="match status" value="1"/>
</dbReference>
<keyword evidence="2 6" id="KW-0645">Protease</keyword>
<feature type="active site" evidence="5 6">
    <location>
        <position position="284"/>
    </location>
</feature>
<dbReference type="GO" id="GO:0004198">
    <property type="term" value="F:calcium-dependent cysteine-type endopeptidase activity"/>
    <property type="evidence" value="ECO:0007669"/>
    <property type="project" value="InterPro"/>
</dbReference>
<name>A0A812IKA2_9DINO</name>
<evidence type="ECO:0000256" key="3">
    <source>
        <dbReference type="ARBA" id="ARBA00022801"/>
    </source>
</evidence>
<gene>
    <name evidence="8" type="primary">ADL1</name>
    <name evidence="8" type="ORF">SNAT2548_LOCUS4929</name>
</gene>
<dbReference type="GO" id="GO:0006508">
    <property type="term" value="P:proteolysis"/>
    <property type="evidence" value="ECO:0007669"/>
    <property type="project" value="UniProtKB-KW"/>
</dbReference>
<dbReference type="SMART" id="SM00230">
    <property type="entry name" value="CysPc"/>
    <property type="match status" value="1"/>
</dbReference>
<dbReference type="PRINTS" id="PR00704">
    <property type="entry name" value="CALPAIN"/>
</dbReference>
<evidence type="ECO:0000313" key="9">
    <source>
        <dbReference type="Proteomes" id="UP000604046"/>
    </source>
</evidence>
<dbReference type="PANTHER" id="PTHR10183">
    <property type="entry name" value="CALPAIN"/>
    <property type="match status" value="1"/>
</dbReference>
<comment type="caution">
    <text evidence="8">The sequence shown here is derived from an EMBL/GenBank/DDBJ whole genome shotgun (WGS) entry which is preliminary data.</text>
</comment>
<reference evidence="8" key="1">
    <citation type="submission" date="2021-02" db="EMBL/GenBank/DDBJ databases">
        <authorList>
            <person name="Dougan E. K."/>
            <person name="Rhodes N."/>
            <person name="Thang M."/>
            <person name="Chan C."/>
        </authorList>
    </citation>
    <scope>NUCLEOTIDE SEQUENCE</scope>
</reference>
<dbReference type="InterPro" id="IPR001300">
    <property type="entry name" value="Peptidase_C2_calpain_cat"/>
</dbReference>
<dbReference type="Gene3D" id="3.90.70.10">
    <property type="entry name" value="Cysteine proteinases"/>
    <property type="match status" value="1"/>
</dbReference>
<dbReference type="Pfam" id="PF00648">
    <property type="entry name" value="Peptidase_C2"/>
    <property type="match status" value="1"/>
</dbReference>
<sequence>MMKHVVPGWVRPHQIIGEKARQYKLYGVQGEPCLFKHISPRDIEQGYLGDCWLVSSFAAIAEFPDRVRSLFRQKALTKDGKYDVRLYDPHAEEWVVVTIDDRLPYWKKPGKYGNLCFAQVTKENELWTCLLEKAVAKFVQSYHRLDGGFESVALEMLTGKPSLCISMSVIPNGMHRPFTYECGKLPFTARHATVRMRTESFDAQWTYYGEDASAMVGGRHGLEDAQFWKMLQTWDKAGCSIACSSRHDYQGILACHAYTLLRVVEVPIVRDGVSSILRLLHVRNPHRTNEWKGRFCDDDAETWNTYPEALKVCKHTVGIKDNGVFWMDWADFKNGFEKVHTNFDKQGEGPRYTDKTAQARAEHLHVSWGHVGYQKWEGLQPNLLGIAEFSCAYFCCT</sequence>
<evidence type="ECO:0000256" key="5">
    <source>
        <dbReference type="PIRSR" id="PIRSR622684-1"/>
    </source>
</evidence>
<dbReference type="AlphaFoldDB" id="A0A812IKA2"/>
<keyword evidence="9" id="KW-1185">Reference proteome</keyword>
<evidence type="ECO:0000256" key="4">
    <source>
        <dbReference type="ARBA" id="ARBA00022807"/>
    </source>
</evidence>
<evidence type="ECO:0000256" key="2">
    <source>
        <dbReference type="ARBA" id="ARBA00022670"/>
    </source>
</evidence>
<keyword evidence="3 6" id="KW-0378">Hydrolase</keyword>
<comment type="similarity">
    <text evidence="1">Belongs to the peptidase C2 family.</text>
</comment>
<accession>A0A812IKA2</accession>
<feature type="domain" description="Calpain catalytic" evidence="7">
    <location>
        <begin position="9"/>
        <end position="345"/>
    </location>
</feature>
<dbReference type="PROSITE" id="PS00139">
    <property type="entry name" value="THIOL_PROTEASE_CYS"/>
    <property type="match status" value="1"/>
</dbReference>
<protein>
    <submittedName>
        <fullName evidence="8">ADL1 protein</fullName>
    </submittedName>
</protein>
<dbReference type="InterPro" id="IPR038765">
    <property type="entry name" value="Papain-like_cys_pep_sf"/>
</dbReference>
<dbReference type="PANTHER" id="PTHR10183:SF379">
    <property type="entry name" value="CALPAIN-5"/>
    <property type="match status" value="1"/>
</dbReference>
<feature type="active site" evidence="5 6">
    <location>
        <position position="51"/>
    </location>
</feature>
<evidence type="ECO:0000259" key="7">
    <source>
        <dbReference type="PROSITE" id="PS50203"/>
    </source>
</evidence>
<dbReference type="Proteomes" id="UP000604046">
    <property type="component" value="Unassembled WGS sequence"/>
</dbReference>
<dbReference type="PROSITE" id="PS50203">
    <property type="entry name" value="CALPAIN_CAT"/>
    <property type="match status" value="1"/>
</dbReference>
<proteinExistence type="inferred from homology"/>
<dbReference type="InterPro" id="IPR000169">
    <property type="entry name" value="Pept_cys_AS"/>
</dbReference>
<evidence type="ECO:0000313" key="8">
    <source>
        <dbReference type="EMBL" id="CAE7041840.1"/>
    </source>
</evidence>
<organism evidence="8 9">
    <name type="scientific">Symbiodinium natans</name>
    <dbReference type="NCBI Taxonomy" id="878477"/>
    <lineage>
        <taxon>Eukaryota</taxon>
        <taxon>Sar</taxon>
        <taxon>Alveolata</taxon>
        <taxon>Dinophyceae</taxon>
        <taxon>Suessiales</taxon>
        <taxon>Symbiodiniaceae</taxon>
        <taxon>Symbiodinium</taxon>
    </lineage>
</organism>
<feature type="active site" evidence="5 6">
    <location>
        <position position="256"/>
    </location>
</feature>